<dbReference type="Gene3D" id="1.10.287.1490">
    <property type="match status" value="1"/>
</dbReference>
<evidence type="ECO:0008006" key="5">
    <source>
        <dbReference type="Google" id="ProtNLM"/>
    </source>
</evidence>
<dbReference type="AlphaFoldDB" id="A0AAJ0BWM0"/>
<evidence type="ECO:0000256" key="2">
    <source>
        <dbReference type="SAM" id="MobiDB-lite"/>
    </source>
</evidence>
<feature type="region of interest" description="Disordered" evidence="2">
    <location>
        <begin position="453"/>
        <end position="525"/>
    </location>
</feature>
<evidence type="ECO:0000313" key="4">
    <source>
        <dbReference type="Proteomes" id="UP001244011"/>
    </source>
</evidence>
<dbReference type="EMBL" id="MU839020">
    <property type="protein sequence ID" value="KAK1764407.1"/>
    <property type="molecule type" value="Genomic_DNA"/>
</dbReference>
<feature type="region of interest" description="Disordered" evidence="2">
    <location>
        <begin position="1"/>
        <end position="28"/>
    </location>
</feature>
<name>A0AAJ0BWM0_9PEZI</name>
<gene>
    <name evidence="3" type="ORF">QBC33DRAFT_561799</name>
</gene>
<accession>A0AAJ0BWM0</accession>
<dbReference type="Proteomes" id="UP001244011">
    <property type="component" value="Unassembled WGS sequence"/>
</dbReference>
<sequence length="525" mass="57412">MADNKKKAAVAADDAASSSRASSKASKFSEKLAKFGGLMTDLKNDTAGALEFEKTVENQKTLSKTLKARDEEIKALKTEIEKLEHDKDVLAEIFGKKHREYDDKLKEDVALKSAVSKSEDSLKAAIEEARSLRSENKELKANVDKLATSLEKLKESSEVSQTECDRLNHALGLSDANFEQLSRFVGEGRLIEFSPEDLARTLEEFASKCHDLAVASFGDNAVLTPSFGSFVEHLDRCLEARKAKLPLPSSMDKSARLMRCAAAEFIISSALVNYVFTDIYLPEMAGAQNAISTTLQLMAPRRESIVRCQLLAEFEATDETTSRIVEIATNEVCSTLNHLLPAGRARDDLQQMVRELFNGAVAMWRPLQKSKDRVIVEFLESLDDLERGDRHVDYDEGSLTGSTGQTKNQNGQAVLPLFPQISVKDIMLIPGIALWSDQAAFIEARMEMDRLSFGRSAGPQTSRPPVTRRRMSSSGTTARGSQSPPTKGSALFAQLDGTMSGASPASNSRNHVNPSSRVGNGVKAG</sequence>
<keyword evidence="4" id="KW-1185">Reference proteome</keyword>
<dbReference type="RefSeq" id="XP_060280620.1">
    <property type="nucleotide sequence ID" value="XM_060430159.1"/>
</dbReference>
<feature type="compositionally biased region" description="Polar residues" evidence="2">
    <location>
        <begin position="472"/>
        <end position="486"/>
    </location>
</feature>
<comment type="caution">
    <text evidence="3">The sequence shown here is derived from an EMBL/GenBank/DDBJ whole genome shotgun (WGS) entry which is preliminary data.</text>
</comment>
<dbReference type="GeneID" id="85313346"/>
<protein>
    <recommendedName>
        <fullName evidence="5">MEI5 protein</fullName>
    </recommendedName>
</protein>
<feature type="coiled-coil region" evidence="1">
    <location>
        <begin position="66"/>
        <end position="156"/>
    </location>
</feature>
<proteinExistence type="predicted"/>
<evidence type="ECO:0000256" key="1">
    <source>
        <dbReference type="SAM" id="Coils"/>
    </source>
</evidence>
<evidence type="ECO:0000313" key="3">
    <source>
        <dbReference type="EMBL" id="KAK1764407.1"/>
    </source>
</evidence>
<organism evidence="3 4">
    <name type="scientific">Phialemonium atrogriseum</name>
    <dbReference type="NCBI Taxonomy" id="1093897"/>
    <lineage>
        <taxon>Eukaryota</taxon>
        <taxon>Fungi</taxon>
        <taxon>Dikarya</taxon>
        <taxon>Ascomycota</taxon>
        <taxon>Pezizomycotina</taxon>
        <taxon>Sordariomycetes</taxon>
        <taxon>Sordariomycetidae</taxon>
        <taxon>Cephalothecales</taxon>
        <taxon>Cephalothecaceae</taxon>
        <taxon>Phialemonium</taxon>
    </lineage>
</organism>
<keyword evidence="1" id="KW-0175">Coiled coil</keyword>
<feature type="compositionally biased region" description="Low complexity" evidence="2">
    <location>
        <begin position="7"/>
        <end position="26"/>
    </location>
</feature>
<feature type="compositionally biased region" description="Polar residues" evidence="2">
    <location>
        <begin position="500"/>
        <end position="518"/>
    </location>
</feature>
<reference evidence="3" key="1">
    <citation type="submission" date="2023-06" db="EMBL/GenBank/DDBJ databases">
        <title>Genome-scale phylogeny and comparative genomics of the fungal order Sordariales.</title>
        <authorList>
            <consortium name="Lawrence Berkeley National Laboratory"/>
            <person name="Hensen N."/>
            <person name="Bonometti L."/>
            <person name="Westerberg I."/>
            <person name="Brannstrom I.O."/>
            <person name="Guillou S."/>
            <person name="Cros-Aarteil S."/>
            <person name="Calhoun S."/>
            <person name="Haridas S."/>
            <person name="Kuo A."/>
            <person name="Mondo S."/>
            <person name="Pangilinan J."/>
            <person name="Riley R."/>
            <person name="Labutti K."/>
            <person name="Andreopoulos B."/>
            <person name="Lipzen A."/>
            <person name="Chen C."/>
            <person name="Yanf M."/>
            <person name="Daum C."/>
            <person name="Ng V."/>
            <person name="Clum A."/>
            <person name="Steindorff A."/>
            <person name="Ohm R."/>
            <person name="Martin F."/>
            <person name="Silar P."/>
            <person name="Natvig D."/>
            <person name="Lalanne C."/>
            <person name="Gautier V."/>
            <person name="Ament-Velasquez S.L."/>
            <person name="Kruys A."/>
            <person name="Hutchinson M.I."/>
            <person name="Powell A.J."/>
            <person name="Barry K."/>
            <person name="Miller A.N."/>
            <person name="Grigoriev I.V."/>
            <person name="Debuchy R."/>
            <person name="Gladieux P."/>
            <person name="Thoren M.H."/>
            <person name="Johannesson H."/>
        </authorList>
    </citation>
    <scope>NUCLEOTIDE SEQUENCE</scope>
    <source>
        <strain evidence="3">8032-3</strain>
    </source>
</reference>